<dbReference type="RefSeq" id="WP_109692209.1">
    <property type="nucleotide sequence ID" value="NZ_QGDD01000001.1"/>
</dbReference>
<evidence type="ECO:0000259" key="9">
    <source>
        <dbReference type="PROSITE" id="PS50156"/>
    </source>
</evidence>
<feature type="transmembrane region" description="Helical" evidence="8">
    <location>
        <begin position="661"/>
        <end position="683"/>
    </location>
</feature>
<reference evidence="10 11" key="1">
    <citation type="submission" date="2018-05" db="EMBL/GenBank/DDBJ databases">
        <title>Nocardioides silvaticus genome.</title>
        <authorList>
            <person name="Li C."/>
            <person name="Wang G."/>
        </authorList>
    </citation>
    <scope>NUCLEOTIDE SEQUENCE [LARGE SCALE GENOMIC DNA]</scope>
    <source>
        <strain evidence="10 11">CCTCC AB 2018079</strain>
    </source>
</reference>
<keyword evidence="6 8" id="KW-0472">Membrane</keyword>
<feature type="transmembrane region" description="Helical" evidence="8">
    <location>
        <begin position="12"/>
        <end position="34"/>
    </location>
</feature>
<dbReference type="InterPro" id="IPR050545">
    <property type="entry name" value="Mycobact_MmpL"/>
</dbReference>
<keyword evidence="5 8" id="KW-1133">Transmembrane helix</keyword>
<evidence type="ECO:0000256" key="5">
    <source>
        <dbReference type="ARBA" id="ARBA00022989"/>
    </source>
</evidence>
<evidence type="ECO:0000256" key="4">
    <source>
        <dbReference type="ARBA" id="ARBA00022692"/>
    </source>
</evidence>
<feature type="transmembrane region" description="Helical" evidence="8">
    <location>
        <begin position="635"/>
        <end position="655"/>
    </location>
</feature>
<dbReference type="PANTHER" id="PTHR33406:SF6">
    <property type="entry name" value="MEMBRANE PROTEIN YDGH-RELATED"/>
    <property type="match status" value="1"/>
</dbReference>
<keyword evidence="4 8" id="KW-0812">Transmembrane</keyword>
<dbReference type="PANTHER" id="PTHR33406">
    <property type="entry name" value="MEMBRANE PROTEIN MJ1562-RELATED"/>
    <property type="match status" value="1"/>
</dbReference>
<feature type="transmembrane region" description="Helical" evidence="8">
    <location>
        <begin position="320"/>
        <end position="343"/>
    </location>
</feature>
<dbReference type="GO" id="GO:0005886">
    <property type="term" value="C:plasma membrane"/>
    <property type="evidence" value="ECO:0007669"/>
    <property type="project" value="UniProtKB-SubCell"/>
</dbReference>
<dbReference type="SUPFAM" id="SSF82866">
    <property type="entry name" value="Multidrug efflux transporter AcrB transmembrane domain"/>
    <property type="match status" value="2"/>
</dbReference>
<feature type="transmembrane region" description="Helical" evidence="8">
    <location>
        <begin position="291"/>
        <end position="314"/>
    </location>
</feature>
<evidence type="ECO:0000313" key="10">
    <source>
        <dbReference type="EMBL" id="PWN04705.1"/>
    </source>
</evidence>
<organism evidence="10 11">
    <name type="scientific">Nocardioides silvaticus</name>
    <dbReference type="NCBI Taxonomy" id="2201891"/>
    <lineage>
        <taxon>Bacteria</taxon>
        <taxon>Bacillati</taxon>
        <taxon>Actinomycetota</taxon>
        <taxon>Actinomycetes</taxon>
        <taxon>Propionibacteriales</taxon>
        <taxon>Nocardioidaceae</taxon>
        <taxon>Nocardioides</taxon>
    </lineage>
</organism>
<keyword evidence="3" id="KW-1003">Cell membrane</keyword>
<evidence type="ECO:0000256" key="6">
    <source>
        <dbReference type="ARBA" id="ARBA00023136"/>
    </source>
</evidence>
<feature type="transmembrane region" description="Helical" evidence="8">
    <location>
        <begin position="533"/>
        <end position="550"/>
    </location>
</feature>
<feature type="transmembrane region" description="Helical" evidence="8">
    <location>
        <begin position="557"/>
        <end position="581"/>
    </location>
</feature>
<dbReference type="AlphaFoldDB" id="A0A316TNU3"/>
<evidence type="ECO:0000256" key="7">
    <source>
        <dbReference type="SAM" id="MobiDB-lite"/>
    </source>
</evidence>
<dbReference type="Gene3D" id="1.20.1640.10">
    <property type="entry name" value="Multidrug efflux transporter AcrB transmembrane domain"/>
    <property type="match status" value="2"/>
</dbReference>
<evidence type="ECO:0000256" key="8">
    <source>
        <dbReference type="SAM" id="Phobius"/>
    </source>
</evidence>
<comment type="subcellular location">
    <subcellularLocation>
        <location evidence="1">Cell membrane</location>
        <topology evidence="1">Multi-pass membrane protein</topology>
    </subcellularLocation>
</comment>
<dbReference type="PROSITE" id="PS50156">
    <property type="entry name" value="SSD"/>
    <property type="match status" value="1"/>
</dbReference>
<keyword evidence="11" id="KW-1185">Reference proteome</keyword>
<evidence type="ECO:0000256" key="2">
    <source>
        <dbReference type="ARBA" id="ARBA00010157"/>
    </source>
</evidence>
<evidence type="ECO:0000313" key="11">
    <source>
        <dbReference type="Proteomes" id="UP000245507"/>
    </source>
</evidence>
<feature type="transmembrane region" description="Helical" evidence="8">
    <location>
        <begin position="186"/>
        <end position="205"/>
    </location>
</feature>
<feature type="transmembrane region" description="Helical" evidence="8">
    <location>
        <begin position="593"/>
        <end position="614"/>
    </location>
</feature>
<feature type="transmembrane region" description="Helical" evidence="8">
    <location>
        <begin position="212"/>
        <end position="232"/>
    </location>
</feature>
<gene>
    <name evidence="10" type="ORF">DJ010_03555</name>
</gene>
<evidence type="ECO:0000256" key="3">
    <source>
        <dbReference type="ARBA" id="ARBA00022475"/>
    </source>
</evidence>
<dbReference type="Pfam" id="PF03176">
    <property type="entry name" value="MMPL"/>
    <property type="match status" value="2"/>
</dbReference>
<dbReference type="Proteomes" id="UP000245507">
    <property type="component" value="Unassembled WGS sequence"/>
</dbReference>
<evidence type="ECO:0000256" key="1">
    <source>
        <dbReference type="ARBA" id="ARBA00004651"/>
    </source>
</evidence>
<dbReference type="InterPro" id="IPR004869">
    <property type="entry name" value="MMPL_dom"/>
</dbReference>
<feature type="domain" description="SSD" evidence="9">
    <location>
        <begin position="215"/>
        <end position="342"/>
    </location>
</feature>
<sequence length="725" mass="76576">MFGALGRFVTRFRWFVIAAWIVLAVVVSATAPALQSTQDNSEFLPDHYESIEAADLQQEKFSDAFTPGAILVIEREDGGELTQEDQAAVATFAEDLTPELGEKTFQPLVIAQDEKGDPNLSEDGAVMFAVIPLAEDATGFDTQAFDDAELLRDSIDELSEGTGLDIRATGSVPQGLDSQESSEDTLLIVGIATIVLIIGLLALIFRSVLICLLPIVTVALVSMIATGAIAWANDIFDLKADSSVEQILVVVLYGVGTDYILFFLFRHRERLREGAAVKDSVVHSLDRAGEAIASAGGAVIVAFMALVLSSLSIFRAIGPALAIAVFVTLVAALTLVPALVSLLGKALFWPSKSWQKEPKHGVFNRFGERVGKRPGVVALASGGVMAVIALFALTFNPSFDFNSSLPKDVESTEALETFQEHFSAGAAEPVPVLVDAEGADVGPDDLAGLKSALEEAKGVDAVSDPMPSEDGTAYQLFLTLSDDPVSDAAQDNVDGPIREAAHEATPDGTEAYVGGTPGIFADMSKAMARDYKVVFPVAAAVIMLILALLLRSLVAPWFLMAAVGLGFAATLGATVIAFQHIGGESGLIFMLPIYIYLFVTALGTDYNILMIARLREEAREGRSPRDAAAWAVRHAGPTIGAAGLILAGTFASLMLGGNTLIVSMGFALAVGILIAAFVMSMFFTPALTALLGHAAWWPGHGDEARDGDHGDHGELHTPAEEKSAT</sequence>
<dbReference type="EMBL" id="QGDD01000001">
    <property type="protein sequence ID" value="PWN04705.1"/>
    <property type="molecule type" value="Genomic_DNA"/>
</dbReference>
<comment type="caution">
    <text evidence="10">The sequence shown here is derived from an EMBL/GenBank/DDBJ whole genome shotgun (WGS) entry which is preliminary data.</text>
</comment>
<feature type="transmembrane region" description="Helical" evidence="8">
    <location>
        <begin position="375"/>
        <end position="395"/>
    </location>
</feature>
<protein>
    <recommendedName>
        <fullName evidence="9">SSD domain-containing protein</fullName>
    </recommendedName>
</protein>
<feature type="transmembrane region" description="Helical" evidence="8">
    <location>
        <begin position="244"/>
        <end position="265"/>
    </location>
</feature>
<dbReference type="InterPro" id="IPR000731">
    <property type="entry name" value="SSD"/>
</dbReference>
<name>A0A316TNU3_9ACTN</name>
<dbReference type="OrthoDB" id="2365435at2"/>
<accession>A0A316TNU3</accession>
<comment type="similarity">
    <text evidence="2">Belongs to the resistance-nodulation-cell division (RND) (TC 2.A.6) family. MmpL subfamily.</text>
</comment>
<proteinExistence type="inferred from homology"/>
<feature type="region of interest" description="Disordered" evidence="7">
    <location>
        <begin position="702"/>
        <end position="725"/>
    </location>
</feature>